<dbReference type="GO" id="GO:0003697">
    <property type="term" value="F:single-stranded DNA binding"/>
    <property type="evidence" value="ECO:0007669"/>
    <property type="project" value="TreeGrafter"/>
</dbReference>
<dbReference type="PANTHER" id="PTHR46060">
    <property type="entry name" value="MARINER MOS1 TRANSPOSASE-LIKE PROTEIN"/>
    <property type="match status" value="1"/>
</dbReference>
<dbReference type="Pfam" id="PF17906">
    <property type="entry name" value="HTH_48"/>
    <property type="match status" value="1"/>
</dbReference>
<dbReference type="GO" id="GO:0000793">
    <property type="term" value="C:condensed chromosome"/>
    <property type="evidence" value="ECO:0007669"/>
    <property type="project" value="TreeGrafter"/>
</dbReference>
<organism evidence="3 4">
    <name type="scientific">Rotaria sordida</name>
    <dbReference type="NCBI Taxonomy" id="392033"/>
    <lineage>
        <taxon>Eukaryota</taxon>
        <taxon>Metazoa</taxon>
        <taxon>Spiralia</taxon>
        <taxon>Gnathifera</taxon>
        <taxon>Rotifera</taxon>
        <taxon>Eurotatoria</taxon>
        <taxon>Bdelloidea</taxon>
        <taxon>Philodinida</taxon>
        <taxon>Philodinidae</taxon>
        <taxon>Rotaria</taxon>
    </lineage>
</organism>
<comment type="caution">
    <text evidence="3">The sequence shown here is derived from an EMBL/GenBank/DDBJ whole genome shotgun (WGS) entry which is preliminary data.</text>
</comment>
<dbReference type="GO" id="GO:0031297">
    <property type="term" value="P:replication fork processing"/>
    <property type="evidence" value="ECO:0007669"/>
    <property type="project" value="TreeGrafter"/>
</dbReference>
<dbReference type="GO" id="GO:0042800">
    <property type="term" value="F:histone H3K4 methyltransferase activity"/>
    <property type="evidence" value="ECO:0007669"/>
    <property type="project" value="TreeGrafter"/>
</dbReference>
<evidence type="ECO:0000313" key="4">
    <source>
        <dbReference type="Proteomes" id="UP000663870"/>
    </source>
</evidence>
<dbReference type="InterPro" id="IPR041426">
    <property type="entry name" value="Mos1_HTH"/>
</dbReference>
<dbReference type="EMBL" id="CAJNOH010001727">
    <property type="protein sequence ID" value="CAF1244950.1"/>
    <property type="molecule type" value="Genomic_DNA"/>
</dbReference>
<evidence type="ECO:0000313" key="2">
    <source>
        <dbReference type="EMBL" id="CAF1244950.1"/>
    </source>
</evidence>
<dbReference type="Proteomes" id="UP000663870">
    <property type="component" value="Unassembled WGS sequence"/>
</dbReference>
<dbReference type="GO" id="GO:0005634">
    <property type="term" value="C:nucleus"/>
    <property type="evidence" value="ECO:0007669"/>
    <property type="project" value="TreeGrafter"/>
</dbReference>
<feature type="domain" description="Mos1 transposase HTH" evidence="1">
    <location>
        <begin position="5"/>
        <end position="54"/>
    </location>
</feature>
<sequence length="224" mass="25525">MSEIPIHIRHWILYEFQLGNNASAAARNICAALGEGAVADRTCRDWFKRFREGDMSLEDRPRSGRPIESDIERLKVLIEDNPRLTTLYGQLDTKNVRSISSGLSFGMCHGYCQRSINITSNPIKLIASKEPNFDQKLFPPVKQEFPFSTNQYEELISLVDLNTFTTLLDTYGCPGCADGGIEWIQVDWTDGTKRVTFESRRLVKGIEGLVVKLREMREEYVAQL</sequence>
<dbReference type="AlphaFoldDB" id="A0A815V275"/>
<dbReference type="GO" id="GO:0015074">
    <property type="term" value="P:DNA integration"/>
    <property type="evidence" value="ECO:0007669"/>
    <property type="project" value="TreeGrafter"/>
</dbReference>
<dbReference type="GO" id="GO:0046975">
    <property type="term" value="F:histone H3K36 methyltransferase activity"/>
    <property type="evidence" value="ECO:0007669"/>
    <property type="project" value="TreeGrafter"/>
</dbReference>
<accession>A0A815V275</accession>
<dbReference type="PANTHER" id="PTHR46060:SF2">
    <property type="entry name" value="HISTONE-LYSINE N-METHYLTRANSFERASE SETMAR"/>
    <property type="match status" value="1"/>
</dbReference>
<proteinExistence type="predicted"/>
<name>A0A815V275_9BILA</name>
<evidence type="ECO:0000313" key="3">
    <source>
        <dbReference type="EMBL" id="CAF1526541.1"/>
    </source>
</evidence>
<dbReference type="EMBL" id="CAJNOL010002750">
    <property type="protein sequence ID" value="CAF1526541.1"/>
    <property type="molecule type" value="Genomic_DNA"/>
</dbReference>
<dbReference type="GO" id="GO:0044547">
    <property type="term" value="F:DNA topoisomerase binding"/>
    <property type="evidence" value="ECO:0007669"/>
    <property type="project" value="TreeGrafter"/>
</dbReference>
<dbReference type="GO" id="GO:0000729">
    <property type="term" value="P:DNA double-strand break processing"/>
    <property type="evidence" value="ECO:0007669"/>
    <property type="project" value="TreeGrafter"/>
</dbReference>
<dbReference type="Proteomes" id="UP000663854">
    <property type="component" value="Unassembled WGS sequence"/>
</dbReference>
<dbReference type="GO" id="GO:0035861">
    <property type="term" value="C:site of double-strand break"/>
    <property type="evidence" value="ECO:0007669"/>
    <property type="project" value="TreeGrafter"/>
</dbReference>
<dbReference type="GO" id="GO:0003690">
    <property type="term" value="F:double-stranded DNA binding"/>
    <property type="evidence" value="ECO:0007669"/>
    <property type="project" value="TreeGrafter"/>
</dbReference>
<reference evidence="3" key="1">
    <citation type="submission" date="2021-02" db="EMBL/GenBank/DDBJ databases">
        <authorList>
            <person name="Nowell W R."/>
        </authorList>
    </citation>
    <scope>NUCLEOTIDE SEQUENCE</scope>
</reference>
<protein>
    <recommendedName>
        <fullName evidence="1">Mos1 transposase HTH domain-containing protein</fullName>
    </recommendedName>
</protein>
<dbReference type="GO" id="GO:0006303">
    <property type="term" value="P:double-strand break repair via nonhomologous end joining"/>
    <property type="evidence" value="ECO:0007669"/>
    <property type="project" value="TreeGrafter"/>
</dbReference>
<gene>
    <name evidence="3" type="ORF">JXQ802_LOCUS41928</name>
    <name evidence="2" type="ORF">PYM288_LOCUS27076</name>
</gene>
<dbReference type="Gene3D" id="1.10.10.1450">
    <property type="match status" value="1"/>
</dbReference>
<dbReference type="GO" id="GO:0000014">
    <property type="term" value="F:single-stranded DNA endodeoxyribonuclease activity"/>
    <property type="evidence" value="ECO:0007669"/>
    <property type="project" value="TreeGrafter"/>
</dbReference>
<dbReference type="InterPro" id="IPR052709">
    <property type="entry name" value="Transposase-MT_Hybrid"/>
</dbReference>
<keyword evidence="4" id="KW-1185">Reference proteome</keyword>
<evidence type="ECO:0000259" key="1">
    <source>
        <dbReference type="Pfam" id="PF17906"/>
    </source>
</evidence>
<dbReference type="GO" id="GO:0044774">
    <property type="term" value="P:mitotic DNA integrity checkpoint signaling"/>
    <property type="evidence" value="ECO:0007669"/>
    <property type="project" value="TreeGrafter"/>
</dbReference>